<evidence type="ECO:0000313" key="2">
    <source>
        <dbReference type="Proteomes" id="UP000292408"/>
    </source>
</evidence>
<gene>
    <name evidence="1" type="ORF">EV140_2010</name>
</gene>
<dbReference type="PANTHER" id="PTHR36439">
    <property type="entry name" value="BLL4334 PROTEIN"/>
    <property type="match status" value="1"/>
</dbReference>
<dbReference type="Gene3D" id="3.30.70.1280">
    <property type="entry name" value="SP0830-like domains"/>
    <property type="match status" value="1"/>
</dbReference>
<organism evidence="1 2">
    <name type="scientific">Microcella alkaliphila</name>
    <dbReference type="NCBI Taxonomy" id="279828"/>
    <lineage>
        <taxon>Bacteria</taxon>
        <taxon>Bacillati</taxon>
        <taxon>Actinomycetota</taxon>
        <taxon>Actinomycetes</taxon>
        <taxon>Micrococcales</taxon>
        <taxon>Microbacteriaceae</taxon>
        <taxon>Microcella</taxon>
    </lineage>
</organism>
<protein>
    <submittedName>
        <fullName evidence="1">Uncharacterized protein (DUF1697 family)</fullName>
    </submittedName>
</protein>
<evidence type="ECO:0000313" key="1">
    <source>
        <dbReference type="EMBL" id="RZT59404.1"/>
    </source>
</evidence>
<proteinExistence type="predicted"/>
<dbReference type="EMBL" id="SGXT01000016">
    <property type="protein sequence ID" value="RZT59404.1"/>
    <property type="molecule type" value="Genomic_DNA"/>
</dbReference>
<accession>A0A4Q7TG13</accession>
<dbReference type="SUPFAM" id="SSF160379">
    <property type="entry name" value="SP0830-like"/>
    <property type="match status" value="1"/>
</dbReference>
<reference evidence="1 2" key="1">
    <citation type="journal article" date="2015" name="Stand. Genomic Sci.">
        <title>Genomic Encyclopedia of Bacterial and Archaeal Type Strains, Phase III: the genomes of soil and plant-associated and newly described type strains.</title>
        <authorList>
            <person name="Whitman W.B."/>
            <person name="Woyke T."/>
            <person name="Klenk H.P."/>
            <person name="Zhou Y."/>
            <person name="Lilburn T.G."/>
            <person name="Beck B.J."/>
            <person name="De Vos P."/>
            <person name="Vandamme P."/>
            <person name="Eisen J.A."/>
            <person name="Garrity G."/>
            <person name="Hugenholtz P."/>
            <person name="Kyrpides N.C."/>
        </authorList>
    </citation>
    <scope>NUCLEOTIDE SEQUENCE [LARGE SCALE GENOMIC DNA]</scope>
    <source>
        <strain evidence="1 2">AC4r</strain>
    </source>
</reference>
<keyword evidence="2" id="KW-1185">Reference proteome</keyword>
<dbReference type="InterPro" id="IPR012545">
    <property type="entry name" value="DUF1697"/>
</dbReference>
<dbReference type="PIRSF" id="PIRSF008502">
    <property type="entry name" value="UCP008502"/>
    <property type="match status" value="1"/>
</dbReference>
<dbReference type="Proteomes" id="UP000292408">
    <property type="component" value="Unassembled WGS sequence"/>
</dbReference>
<name>A0A4Q7TG13_9MICO</name>
<dbReference type="OrthoDB" id="9806494at2"/>
<sequence length="180" mass="19238">MVSNAEPHAFLLRAVNVGGTAKLPMAELRALAAELGASDVSTYIASGNLLCTPPGDVGGFAAALEYAVEQRFGFRREVIARSLSDLRAARDAHPFTVANPAFSYITFLTAEPSRAEVQSAADVPTGDDEWAVIGRELHVRYERGASQAGLNTDALLRRLGVAGTARNLRTVDEQIRRLSA</sequence>
<dbReference type="AlphaFoldDB" id="A0A4Q7TG13"/>
<dbReference type="RefSeq" id="WP_130283506.1">
    <property type="nucleotide sequence ID" value="NZ_SGXT01000016.1"/>
</dbReference>
<dbReference type="Pfam" id="PF08002">
    <property type="entry name" value="DUF1697"/>
    <property type="match status" value="1"/>
</dbReference>
<comment type="caution">
    <text evidence="1">The sequence shown here is derived from an EMBL/GenBank/DDBJ whole genome shotgun (WGS) entry which is preliminary data.</text>
</comment>
<dbReference type="PANTHER" id="PTHR36439:SF1">
    <property type="entry name" value="DUF1697 DOMAIN-CONTAINING PROTEIN"/>
    <property type="match status" value="1"/>
</dbReference>